<feature type="domain" description="FHA" evidence="2">
    <location>
        <begin position="243"/>
        <end position="306"/>
    </location>
</feature>
<dbReference type="Pfam" id="PF05729">
    <property type="entry name" value="NACHT"/>
    <property type="match status" value="1"/>
</dbReference>
<dbReference type="InterPro" id="IPR027417">
    <property type="entry name" value="P-loop_NTPase"/>
</dbReference>
<feature type="compositionally biased region" description="Polar residues" evidence="1">
    <location>
        <begin position="96"/>
        <end position="106"/>
    </location>
</feature>
<accession>A0AAV2YWC2</accession>
<evidence type="ECO:0000256" key="1">
    <source>
        <dbReference type="SAM" id="MobiDB-lite"/>
    </source>
</evidence>
<reference evidence="3" key="1">
    <citation type="submission" date="2022-11" db="EMBL/GenBank/DDBJ databases">
        <authorList>
            <person name="Morgan W.R."/>
            <person name="Tartar A."/>
        </authorList>
    </citation>
    <scope>NUCLEOTIDE SEQUENCE</scope>
    <source>
        <strain evidence="3">ARSEF 373</strain>
    </source>
</reference>
<dbReference type="Pfam" id="PF12770">
    <property type="entry name" value="CHAT"/>
    <property type="match status" value="1"/>
</dbReference>
<protein>
    <recommendedName>
        <fullName evidence="2">FHA domain-containing protein</fullName>
    </recommendedName>
</protein>
<evidence type="ECO:0000259" key="2">
    <source>
        <dbReference type="PROSITE" id="PS50006"/>
    </source>
</evidence>
<dbReference type="SMART" id="SM00240">
    <property type="entry name" value="FHA"/>
    <property type="match status" value="1"/>
</dbReference>
<dbReference type="SUPFAM" id="SSF52540">
    <property type="entry name" value="P-loop containing nucleoside triphosphate hydrolases"/>
    <property type="match status" value="1"/>
</dbReference>
<evidence type="ECO:0000313" key="3">
    <source>
        <dbReference type="EMBL" id="DAZ97482.1"/>
    </source>
</evidence>
<dbReference type="Gene3D" id="2.60.200.20">
    <property type="match status" value="1"/>
</dbReference>
<dbReference type="PANTHER" id="PTHR47691:SF3">
    <property type="entry name" value="HTH-TYPE TRANSCRIPTIONAL REGULATOR RV0890C-RELATED"/>
    <property type="match status" value="1"/>
</dbReference>
<dbReference type="AlphaFoldDB" id="A0AAV2YWC2"/>
<dbReference type="EMBL" id="DAKRPA010000134">
    <property type="protein sequence ID" value="DAZ97482.1"/>
    <property type="molecule type" value="Genomic_DNA"/>
</dbReference>
<sequence length="893" mass="97323">MVAAATGALDSRKRRLDNHSSTEANGSDTWGIGPMRVRRDDPATSSFHSASTSIVEGVMGFGSIYDQVTESMSSDCVGSNNARTLVEPLPVELPQQNGVSFQTDDNVNGKKRFRAGSLGDSGPAPPHRNAGSSLFPMMPAPRKMTSFTPISRPIEQAADMITGDEVFEAIKEGSQSMMEKLAISQQQTQENTQTQTLEESQSGVVIRLKLHRQVAQAISAHQRTELEHHGLYHIELHRLNPRVSLGRDVFAKIFDRSPSNTSGIDPLKLSRTHCIIECVTDENTNHVAAFITDKSTNGVRIGGRALVKNTRHQLAHGEVVTLLTSSSGSVLLGYEVEDPHVLGAQVVEAPKQAVMPSGLRKEDTLKLQEYTLGVLFSSPIVGKDIHGKYHPIAELDIKREYTILQQSLVEASRLARGSVAGTPAYSSGMSSSLIQCPPRVNVCAKFANTENFRTIVTLGCRALHFSGHGDEKHLYFEDGMGLVHPIPHSSLQELFTAGNGGNGLRLAFVSACSSAPLAHAFVACGIPHVIGVRINQKIEDHAAIEFTKSFYLALATGKTVGDSFTIAQQSVAKSPNIRGPNEVADKFFLLPEGGDHTEVIFPLATTDAKNARELEPVQMQQFPQLWFNDLPAICHGFCNRAVEVYKICLALMLTQSRVTRLVTICGEEGIGKTAVAHAVANYVGPRVTSEGGVKVISVARLALLEREENVDRVQRGVNISQTKSRLFVRLEGMINEHLSQHRARVVANAEQMLLVLDGCDFFLQSDVRRELFRMFLSDLLTNNPPLKVVITARSSLSTDGSVAGNGERVYALSRFNAKMAAKMLLSITNRQIRFDELKRSSAQSNEKLEVVASHPALAATMGIPKKIADLAGKLTVMAMDDVRVGTDDMQMER</sequence>
<keyword evidence="4" id="KW-1185">Reference proteome</keyword>
<proteinExistence type="predicted"/>
<name>A0AAV2YWC2_9STRA</name>
<gene>
    <name evidence="3" type="ORF">N0F65_009965</name>
</gene>
<dbReference type="InterPro" id="IPR000253">
    <property type="entry name" value="FHA_dom"/>
</dbReference>
<dbReference type="Gene3D" id="3.40.50.300">
    <property type="entry name" value="P-loop containing nucleotide triphosphate hydrolases"/>
    <property type="match status" value="1"/>
</dbReference>
<reference evidence="3" key="2">
    <citation type="journal article" date="2023" name="Microbiol Resour">
        <title>Decontamination and Annotation of the Draft Genome Sequence of the Oomycete Lagenidium giganteum ARSEF 373.</title>
        <authorList>
            <person name="Morgan W.R."/>
            <person name="Tartar A."/>
        </authorList>
    </citation>
    <scope>NUCLEOTIDE SEQUENCE</scope>
    <source>
        <strain evidence="3">ARSEF 373</strain>
    </source>
</reference>
<feature type="region of interest" description="Disordered" evidence="1">
    <location>
        <begin position="96"/>
        <end position="131"/>
    </location>
</feature>
<dbReference type="InterPro" id="IPR008984">
    <property type="entry name" value="SMAD_FHA_dom_sf"/>
</dbReference>
<dbReference type="Pfam" id="PF00498">
    <property type="entry name" value="FHA"/>
    <property type="match status" value="1"/>
</dbReference>
<feature type="region of interest" description="Disordered" evidence="1">
    <location>
        <begin position="1"/>
        <end position="44"/>
    </location>
</feature>
<comment type="caution">
    <text evidence="3">The sequence shown here is derived from an EMBL/GenBank/DDBJ whole genome shotgun (WGS) entry which is preliminary data.</text>
</comment>
<dbReference type="InterPro" id="IPR024983">
    <property type="entry name" value="CHAT_dom"/>
</dbReference>
<dbReference type="PANTHER" id="PTHR47691">
    <property type="entry name" value="REGULATOR-RELATED"/>
    <property type="match status" value="1"/>
</dbReference>
<dbReference type="Proteomes" id="UP001146120">
    <property type="component" value="Unassembled WGS sequence"/>
</dbReference>
<feature type="compositionally biased region" description="Polar residues" evidence="1">
    <location>
        <begin position="19"/>
        <end position="28"/>
    </location>
</feature>
<dbReference type="SUPFAM" id="SSF49879">
    <property type="entry name" value="SMAD/FHA domain"/>
    <property type="match status" value="1"/>
</dbReference>
<organism evidence="3 4">
    <name type="scientific">Lagenidium giganteum</name>
    <dbReference type="NCBI Taxonomy" id="4803"/>
    <lineage>
        <taxon>Eukaryota</taxon>
        <taxon>Sar</taxon>
        <taxon>Stramenopiles</taxon>
        <taxon>Oomycota</taxon>
        <taxon>Peronosporomycetes</taxon>
        <taxon>Pythiales</taxon>
        <taxon>Pythiaceae</taxon>
    </lineage>
</organism>
<evidence type="ECO:0000313" key="4">
    <source>
        <dbReference type="Proteomes" id="UP001146120"/>
    </source>
</evidence>
<dbReference type="InterPro" id="IPR007111">
    <property type="entry name" value="NACHT_NTPase"/>
</dbReference>
<dbReference type="PROSITE" id="PS50006">
    <property type="entry name" value="FHA_DOMAIN"/>
    <property type="match status" value="1"/>
</dbReference>